<name>A0A0R0FC93_SOYBN</name>
<accession>A0A0R0FC93</accession>
<organism evidence="1">
    <name type="scientific">Glycine max</name>
    <name type="common">Soybean</name>
    <name type="synonym">Glycine hispida</name>
    <dbReference type="NCBI Taxonomy" id="3847"/>
    <lineage>
        <taxon>Eukaryota</taxon>
        <taxon>Viridiplantae</taxon>
        <taxon>Streptophyta</taxon>
        <taxon>Embryophyta</taxon>
        <taxon>Tracheophyta</taxon>
        <taxon>Spermatophyta</taxon>
        <taxon>Magnoliopsida</taxon>
        <taxon>eudicotyledons</taxon>
        <taxon>Gunneridae</taxon>
        <taxon>Pentapetalae</taxon>
        <taxon>rosids</taxon>
        <taxon>fabids</taxon>
        <taxon>Fabales</taxon>
        <taxon>Fabaceae</taxon>
        <taxon>Papilionoideae</taxon>
        <taxon>50 kb inversion clade</taxon>
        <taxon>NPAAA clade</taxon>
        <taxon>indigoferoid/millettioid clade</taxon>
        <taxon>Phaseoleae</taxon>
        <taxon>Glycine</taxon>
        <taxon>Glycine subgen. Soja</taxon>
    </lineage>
</organism>
<reference evidence="1 2" key="1">
    <citation type="journal article" date="2010" name="Nature">
        <title>Genome sequence of the palaeopolyploid soybean.</title>
        <authorList>
            <person name="Schmutz J."/>
            <person name="Cannon S.B."/>
            <person name="Schlueter J."/>
            <person name="Ma J."/>
            <person name="Mitros T."/>
            <person name="Nelson W."/>
            <person name="Hyten D.L."/>
            <person name="Song Q."/>
            <person name="Thelen J.J."/>
            <person name="Cheng J."/>
            <person name="Xu D."/>
            <person name="Hellsten U."/>
            <person name="May G.D."/>
            <person name="Yu Y."/>
            <person name="Sakurai T."/>
            <person name="Umezawa T."/>
            <person name="Bhattacharyya M.K."/>
            <person name="Sandhu D."/>
            <person name="Valliyodan B."/>
            <person name="Lindquist E."/>
            <person name="Peto M."/>
            <person name="Grant D."/>
            <person name="Shu S."/>
            <person name="Goodstein D."/>
            <person name="Barry K."/>
            <person name="Futrell-Griggs M."/>
            <person name="Abernathy B."/>
            <person name="Du J."/>
            <person name="Tian Z."/>
            <person name="Zhu L."/>
            <person name="Gill N."/>
            <person name="Joshi T."/>
            <person name="Libault M."/>
            <person name="Sethuraman A."/>
            <person name="Zhang X.-C."/>
            <person name="Shinozaki K."/>
            <person name="Nguyen H.T."/>
            <person name="Wing R.A."/>
            <person name="Cregan P."/>
            <person name="Specht J."/>
            <person name="Grimwood J."/>
            <person name="Rokhsar D."/>
            <person name="Stacey G."/>
            <person name="Shoemaker R.C."/>
            <person name="Jackson S.A."/>
        </authorList>
    </citation>
    <scope>NUCLEOTIDE SEQUENCE</scope>
    <source>
        <strain evidence="2">cv. Williams 82</strain>
        <tissue evidence="1">Callus</tissue>
    </source>
</reference>
<dbReference type="AlphaFoldDB" id="A0A0R0FC93"/>
<evidence type="ECO:0000313" key="1">
    <source>
        <dbReference type="EMBL" id="KRH00281.1"/>
    </source>
</evidence>
<reference evidence="1" key="3">
    <citation type="submission" date="2018-07" db="EMBL/GenBank/DDBJ databases">
        <title>WGS assembly of Glycine max.</title>
        <authorList>
            <person name="Schmutz J."/>
            <person name="Cannon S."/>
            <person name="Schlueter J."/>
            <person name="Ma J."/>
            <person name="Mitros T."/>
            <person name="Nelson W."/>
            <person name="Hyten D."/>
            <person name="Song Q."/>
            <person name="Thelen J."/>
            <person name="Cheng J."/>
            <person name="Xu D."/>
            <person name="Hellsten U."/>
            <person name="May G."/>
            <person name="Yu Y."/>
            <person name="Sakurai T."/>
            <person name="Umezawa T."/>
            <person name="Bhattacharyya M."/>
            <person name="Sandhu D."/>
            <person name="Valliyodan B."/>
            <person name="Lindquist E."/>
            <person name="Peto M."/>
            <person name="Grant D."/>
            <person name="Shu S."/>
            <person name="Goodstein D."/>
            <person name="Barry K."/>
            <person name="Futrell-Griggs M."/>
            <person name="Abernathy B."/>
            <person name="Du J."/>
            <person name="Tian Z."/>
            <person name="Zhu L."/>
            <person name="Gill N."/>
            <person name="Joshi T."/>
            <person name="Libault M."/>
            <person name="Sethuraman A."/>
            <person name="Zhang X."/>
            <person name="Shinozaki K."/>
            <person name="Nguyen H."/>
            <person name="Wing R."/>
            <person name="Cregan P."/>
            <person name="Specht J."/>
            <person name="Grimwood J."/>
            <person name="Rokhsar D."/>
            <person name="Stacey G."/>
            <person name="Shoemaker R."/>
            <person name="Jackson S."/>
        </authorList>
    </citation>
    <scope>NUCLEOTIDE SEQUENCE</scope>
    <source>
        <tissue evidence="1">Callus</tissue>
    </source>
</reference>
<gene>
    <name evidence="1" type="ORF">GLYMA_18G203600</name>
</gene>
<evidence type="ECO:0000313" key="2">
    <source>
        <dbReference type="EnsemblPlants" id="KRH00281"/>
    </source>
</evidence>
<evidence type="ECO:0008006" key="4">
    <source>
        <dbReference type="Google" id="ProtNLM"/>
    </source>
</evidence>
<proteinExistence type="predicted"/>
<dbReference type="EMBL" id="CM000851">
    <property type="protein sequence ID" value="KRH00281.1"/>
    <property type="molecule type" value="Genomic_DNA"/>
</dbReference>
<sequence length="166" mass="19602">MIFGEVGKVYAVKWKDVLDSIWHLVDKDENYHNIVYNQDLNQPVIVAGWITLRNFYQLTGNHLVSLHHYVLGSVTFKVYLTEQKVSCSSLDVPSVMHYFLKDKGWTHLHLEDVAECRLVFNHWRKTLKIEAGWKHFYKTLSFTTDMKIVFEFIDPDVNCVLYWSCV</sequence>
<evidence type="ECO:0000313" key="3">
    <source>
        <dbReference type="Proteomes" id="UP000008827"/>
    </source>
</evidence>
<dbReference type="OMA" id="DENYHNI"/>
<keyword evidence="3" id="KW-1185">Reference proteome</keyword>
<dbReference type="Proteomes" id="UP000008827">
    <property type="component" value="Chromosome 18"/>
</dbReference>
<dbReference type="PaxDb" id="3847-GLYMA18G43336.1"/>
<dbReference type="InParanoid" id="A0A0R0FC93"/>
<reference evidence="2" key="2">
    <citation type="submission" date="2018-02" db="UniProtKB">
        <authorList>
            <consortium name="EnsemblPlants"/>
        </authorList>
    </citation>
    <scope>IDENTIFICATION</scope>
    <source>
        <strain evidence="2">Williams 82</strain>
    </source>
</reference>
<dbReference type="Gramene" id="KRH00281">
    <property type="protein sequence ID" value="KRH00281"/>
    <property type="gene ID" value="GLYMA_18G203600"/>
</dbReference>
<protein>
    <recommendedName>
        <fullName evidence="4">TF-B3 domain-containing protein</fullName>
    </recommendedName>
</protein>
<dbReference type="EnsemblPlants" id="KRH00281">
    <property type="protein sequence ID" value="KRH00281"/>
    <property type="gene ID" value="GLYMA_18G203600"/>
</dbReference>